<dbReference type="GO" id="GO:0016787">
    <property type="term" value="F:hydrolase activity"/>
    <property type="evidence" value="ECO:0007669"/>
    <property type="project" value="UniProtKB-KW"/>
</dbReference>
<dbReference type="GO" id="GO:0004540">
    <property type="term" value="F:RNA nuclease activity"/>
    <property type="evidence" value="ECO:0007669"/>
    <property type="project" value="InterPro"/>
</dbReference>
<keyword evidence="6" id="KW-1185">Reference proteome</keyword>
<name>A0A511FGQ4_9CELL</name>
<keyword evidence="3" id="KW-0378">Hydrolase</keyword>
<keyword evidence="1" id="KW-1277">Toxin-antitoxin system</keyword>
<evidence type="ECO:0000256" key="1">
    <source>
        <dbReference type="ARBA" id="ARBA00022649"/>
    </source>
</evidence>
<dbReference type="Pfam" id="PF01934">
    <property type="entry name" value="HepT-like"/>
    <property type="match status" value="1"/>
</dbReference>
<dbReference type="GO" id="GO:0110001">
    <property type="term" value="C:toxin-antitoxin complex"/>
    <property type="evidence" value="ECO:0007669"/>
    <property type="project" value="InterPro"/>
</dbReference>
<dbReference type="EMBL" id="BJVQ01000081">
    <property type="protein sequence ID" value="GEL48449.1"/>
    <property type="molecule type" value="Genomic_DNA"/>
</dbReference>
<accession>A0A511FGQ4</accession>
<keyword evidence="2" id="KW-0540">Nuclease</keyword>
<dbReference type="Proteomes" id="UP000321723">
    <property type="component" value="Unassembled WGS sequence"/>
</dbReference>
<reference evidence="4 6" key="1">
    <citation type="submission" date="2019-07" db="EMBL/GenBank/DDBJ databases">
        <title>Whole genome shotgun sequence of Cellulomonas hominis NBRC 16055.</title>
        <authorList>
            <person name="Hosoyama A."/>
            <person name="Uohara A."/>
            <person name="Ohji S."/>
            <person name="Ichikawa N."/>
        </authorList>
    </citation>
    <scope>NUCLEOTIDE SEQUENCE [LARGE SCALE GENOMIC DNA]</scope>
    <source>
        <strain evidence="4 6">NBRC 16055</strain>
    </source>
</reference>
<dbReference type="AlphaFoldDB" id="A0A511FGQ4"/>
<evidence type="ECO:0000256" key="2">
    <source>
        <dbReference type="ARBA" id="ARBA00022722"/>
    </source>
</evidence>
<protein>
    <submittedName>
        <fullName evidence="5">Uncharacterized protein with HEPN domain</fullName>
    </submittedName>
</protein>
<evidence type="ECO:0000313" key="4">
    <source>
        <dbReference type="EMBL" id="GEL48449.1"/>
    </source>
</evidence>
<dbReference type="InterPro" id="IPR008201">
    <property type="entry name" value="HepT-like"/>
</dbReference>
<sequence>MRRAPADLVGDALEHLDAVVAYAARIDPHDQVWFDGLCLRLAAAIECLGELSPDLRDTVCGGSWPAVRATRNRIVHGYFAVDREVVLRAVADDVDPMRERWVGAARVLARGA</sequence>
<dbReference type="OrthoDB" id="4829434at2"/>
<proteinExistence type="predicted"/>
<reference evidence="5 7" key="2">
    <citation type="submission" date="2020-08" db="EMBL/GenBank/DDBJ databases">
        <title>Sequencing the genomes of 1000 actinobacteria strains.</title>
        <authorList>
            <person name="Klenk H.-P."/>
        </authorList>
    </citation>
    <scope>NUCLEOTIDE SEQUENCE [LARGE SCALE GENOMIC DNA]</scope>
    <source>
        <strain evidence="5 7">DSM 9581</strain>
    </source>
</reference>
<organism evidence="4 6">
    <name type="scientific">Cellulomonas hominis</name>
    <dbReference type="NCBI Taxonomy" id="156981"/>
    <lineage>
        <taxon>Bacteria</taxon>
        <taxon>Bacillati</taxon>
        <taxon>Actinomycetota</taxon>
        <taxon>Actinomycetes</taxon>
        <taxon>Micrococcales</taxon>
        <taxon>Cellulomonadaceae</taxon>
        <taxon>Cellulomonas</taxon>
    </lineage>
</organism>
<dbReference type="EMBL" id="JACHDN010000001">
    <property type="protein sequence ID" value="MBB5471758.1"/>
    <property type="molecule type" value="Genomic_DNA"/>
</dbReference>
<evidence type="ECO:0000313" key="7">
    <source>
        <dbReference type="Proteomes" id="UP000564629"/>
    </source>
</evidence>
<evidence type="ECO:0000256" key="3">
    <source>
        <dbReference type="ARBA" id="ARBA00022801"/>
    </source>
</evidence>
<evidence type="ECO:0000313" key="5">
    <source>
        <dbReference type="EMBL" id="MBB5471758.1"/>
    </source>
</evidence>
<dbReference type="RefSeq" id="WP_146840437.1">
    <property type="nucleotide sequence ID" value="NZ_BJVQ01000081.1"/>
</dbReference>
<evidence type="ECO:0000313" key="6">
    <source>
        <dbReference type="Proteomes" id="UP000321723"/>
    </source>
</evidence>
<gene>
    <name evidence="4" type="ORF">CHO01_35650</name>
    <name evidence="5" type="ORF">HNR08_000494</name>
</gene>
<dbReference type="Proteomes" id="UP000564629">
    <property type="component" value="Unassembled WGS sequence"/>
</dbReference>
<comment type="caution">
    <text evidence="4">The sequence shown here is derived from an EMBL/GenBank/DDBJ whole genome shotgun (WGS) entry which is preliminary data.</text>
</comment>